<name>A0ABU3PUR0_9ACTN</name>
<evidence type="ECO:0000313" key="5">
    <source>
        <dbReference type="Proteomes" id="UP001268542"/>
    </source>
</evidence>
<dbReference type="Gene3D" id="1.10.260.40">
    <property type="entry name" value="lambda repressor-like DNA-binding domains"/>
    <property type="match status" value="1"/>
</dbReference>
<dbReference type="Pfam" id="PF13464">
    <property type="entry name" value="RodZ_C"/>
    <property type="match status" value="1"/>
</dbReference>
<organism evidence="4 5">
    <name type="scientific">Nocardioides imazamoxiresistens</name>
    <dbReference type="NCBI Taxonomy" id="3231893"/>
    <lineage>
        <taxon>Bacteria</taxon>
        <taxon>Bacillati</taxon>
        <taxon>Actinomycetota</taxon>
        <taxon>Actinomycetes</taxon>
        <taxon>Propionibacteriales</taxon>
        <taxon>Nocardioidaceae</taxon>
        <taxon>Nocardioides</taxon>
    </lineage>
</organism>
<feature type="transmembrane region" description="Helical" evidence="2">
    <location>
        <begin position="69"/>
        <end position="88"/>
    </location>
</feature>
<feature type="region of interest" description="Disordered" evidence="1">
    <location>
        <begin position="1"/>
        <end position="38"/>
    </location>
</feature>
<feature type="transmembrane region" description="Helical" evidence="2">
    <location>
        <begin position="100"/>
        <end position="118"/>
    </location>
</feature>
<accession>A0ABU3PUR0</accession>
<keyword evidence="5" id="KW-1185">Reference proteome</keyword>
<feature type="compositionally biased region" description="Low complexity" evidence="1">
    <location>
        <begin position="282"/>
        <end position="292"/>
    </location>
</feature>
<dbReference type="PANTHER" id="PTHR34475:SF1">
    <property type="entry name" value="CYTOSKELETON PROTEIN RODZ"/>
    <property type="match status" value="1"/>
</dbReference>
<dbReference type="RefSeq" id="WP_315732010.1">
    <property type="nucleotide sequence ID" value="NZ_JAVYII010000002.1"/>
</dbReference>
<protein>
    <submittedName>
        <fullName evidence="4">Helix-turn-helix domain-containing protein</fullName>
    </submittedName>
</protein>
<dbReference type="InterPro" id="IPR010982">
    <property type="entry name" value="Lambda_DNA-bd_dom_sf"/>
</dbReference>
<keyword evidence="2" id="KW-1133">Transmembrane helix</keyword>
<sequence>MSTSPNPFHGHDGRDPAVLPDRPDSAARRDPFGLGLPRRPDWESFGVLTLVDDPASAPRPDDVVEVRRSGLVTGLVGVAAAGLGLAWLGRALGDGGVLSWSVTGLLAIVALAHLTAFVDARVPVAVLDAQGVRMRLGRTWQGLPWESVDHVTHAPRTSRWRDGRLLVEPFESDEVVAALDRGARWHAWWARRWYGGAFALPLGVSTRVVGADDLGATLERVVDPAVDVVTVLPPVEPETQAQDEVRTETEPETEASAEVPTEPASEDRTADPTEPKGEEAPTRAAALSAAAERVGDRARRVGPWAAGLLARVGERRAEREQDEQDEQDEPVVAGTDDAGVEARATDDAAPATPVGPAAPVASPVSPLRETRRAVRAEVVRDEPSAPVLPAAPAAPLPEAAALQRPTDPGLAAYERDEPVVDVVPMVESDPEPVREPVVGPVFTAARRRLGLSVDQLAERTRIRPHVIEAIEVDDFGPCGGDFYARGHLRTLARILGVDGAEAVARFDAEYADAPIDARRVFEAELATVPGGSMRATRGGPNWSVLVAAVMSLILLWSAAQMLFSGSDEETAAGGAAGLSSSTTSVEPVGVVLTAPDAAVALTVRDGEGEVVWQGELAAGQSQSVDAVPPVRVSSSDGAVTAAVDGGAASELGQAGSAVQRSLSP</sequence>
<reference evidence="4 5" key="1">
    <citation type="submission" date="2023-08" db="EMBL/GenBank/DDBJ databases">
        <title>Nocardioides seae sp. nov., a bacterium isolated from a soil.</title>
        <authorList>
            <person name="Wang X."/>
        </authorList>
    </citation>
    <scope>NUCLEOTIDE SEQUENCE [LARGE SCALE GENOMIC DNA]</scope>
    <source>
        <strain evidence="4 5">YZH12</strain>
    </source>
</reference>
<keyword evidence="2" id="KW-0472">Membrane</keyword>
<dbReference type="InterPro" id="IPR001387">
    <property type="entry name" value="Cro/C1-type_HTH"/>
</dbReference>
<dbReference type="Proteomes" id="UP001268542">
    <property type="component" value="Unassembled WGS sequence"/>
</dbReference>
<feature type="compositionally biased region" description="Basic and acidic residues" evidence="1">
    <location>
        <begin position="265"/>
        <end position="281"/>
    </location>
</feature>
<evidence type="ECO:0000256" key="1">
    <source>
        <dbReference type="SAM" id="MobiDB-lite"/>
    </source>
</evidence>
<evidence type="ECO:0000313" key="4">
    <source>
        <dbReference type="EMBL" id="MDT9592587.1"/>
    </source>
</evidence>
<gene>
    <name evidence="4" type="ORF">RDV89_05895</name>
</gene>
<feature type="domain" description="Cytoskeleton protein RodZ-like C-terminal" evidence="3">
    <location>
        <begin position="601"/>
        <end position="660"/>
    </location>
</feature>
<feature type="compositionally biased region" description="Low complexity" evidence="1">
    <location>
        <begin position="347"/>
        <end position="366"/>
    </location>
</feature>
<proteinExistence type="predicted"/>
<feature type="compositionally biased region" description="Basic and acidic residues" evidence="1">
    <location>
        <begin position="9"/>
        <end position="31"/>
    </location>
</feature>
<evidence type="ECO:0000256" key="2">
    <source>
        <dbReference type="SAM" id="Phobius"/>
    </source>
</evidence>
<dbReference type="InterPro" id="IPR050400">
    <property type="entry name" value="Bact_Cytoskel_RodZ"/>
</dbReference>
<dbReference type="CDD" id="cd00093">
    <property type="entry name" value="HTH_XRE"/>
    <property type="match status" value="1"/>
</dbReference>
<feature type="region of interest" description="Disordered" evidence="1">
    <location>
        <begin position="232"/>
        <end position="297"/>
    </location>
</feature>
<evidence type="ECO:0000259" key="3">
    <source>
        <dbReference type="Pfam" id="PF13464"/>
    </source>
</evidence>
<dbReference type="InterPro" id="IPR025194">
    <property type="entry name" value="RodZ-like_C"/>
</dbReference>
<dbReference type="Pfam" id="PF13413">
    <property type="entry name" value="HTH_25"/>
    <property type="match status" value="1"/>
</dbReference>
<dbReference type="PANTHER" id="PTHR34475">
    <property type="match status" value="1"/>
</dbReference>
<comment type="caution">
    <text evidence="4">The sequence shown here is derived from an EMBL/GenBank/DDBJ whole genome shotgun (WGS) entry which is preliminary data.</text>
</comment>
<keyword evidence="2" id="KW-0812">Transmembrane</keyword>
<feature type="region of interest" description="Disordered" evidence="1">
    <location>
        <begin position="346"/>
        <end position="369"/>
    </location>
</feature>
<dbReference type="EMBL" id="JAVYII010000002">
    <property type="protein sequence ID" value="MDT9592587.1"/>
    <property type="molecule type" value="Genomic_DNA"/>
</dbReference>